<feature type="transmembrane region" description="Helical" evidence="1">
    <location>
        <begin position="51"/>
        <end position="75"/>
    </location>
</feature>
<gene>
    <name evidence="2" type="ORF">NIES267_34930</name>
</gene>
<reference evidence="2 3" key="1">
    <citation type="submission" date="2017-06" db="EMBL/GenBank/DDBJ databases">
        <title>Genome sequencing of cyanobaciteial culture collection at National Institute for Environmental Studies (NIES).</title>
        <authorList>
            <person name="Hirose Y."/>
            <person name="Shimura Y."/>
            <person name="Fujisawa T."/>
            <person name="Nakamura Y."/>
            <person name="Kawachi M."/>
        </authorList>
    </citation>
    <scope>NUCLEOTIDE SEQUENCE [LARGE SCALE GENOMIC DNA]</scope>
    <source>
        <strain evidence="2 3">NIES-267</strain>
    </source>
</reference>
<name>A0A1Z4LRZ1_9CYAN</name>
<evidence type="ECO:0000313" key="2">
    <source>
        <dbReference type="EMBL" id="BAY83999.1"/>
    </source>
</evidence>
<dbReference type="Proteomes" id="UP000218418">
    <property type="component" value="Chromosome"/>
</dbReference>
<sequence length="125" mass="13969">MVAVVSSKEQLKEALINQAEEIIIVDAQLATDIGKFIERLSFATETEYKNIVTIAAGTLVIGFTLLANIMAFGFLVGFKVLIIPEIIMFIIFLIALAIKLNNLLKNNYEVVKEDEEGLFLRYKLS</sequence>
<proteinExistence type="predicted"/>
<keyword evidence="1" id="KW-0812">Transmembrane</keyword>
<evidence type="ECO:0000256" key="1">
    <source>
        <dbReference type="SAM" id="Phobius"/>
    </source>
</evidence>
<accession>A0A1Z4LRZ1</accession>
<organism evidence="2 3">
    <name type="scientific">Calothrix parasitica NIES-267</name>
    <dbReference type="NCBI Taxonomy" id="1973488"/>
    <lineage>
        <taxon>Bacteria</taxon>
        <taxon>Bacillati</taxon>
        <taxon>Cyanobacteriota</taxon>
        <taxon>Cyanophyceae</taxon>
        <taxon>Nostocales</taxon>
        <taxon>Calotrichaceae</taxon>
        <taxon>Calothrix</taxon>
    </lineage>
</organism>
<dbReference type="EMBL" id="AP018227">
    <property type="protein sequence ID" value="BAY83999.1"/>
    <property type="molecule type" value="Genomic_DNA"/>
</dbReference>
<evidence type="ECO:0000313" key="3">
    <source>
        <dbReference type="Proteomes" id="UP000218418"/>
    </source>
</evidence>
<keyword evidence="1" id="KW-0472">Membrane</keyword>
<feature type="transmembrane region" description="Helical" evidence="1">
    <location>
        <begin position="81"/>
        <end position="98"/>
    </location>
</feature>
<dbReference type="AlphaFoldDB" id="A0A1Z4LRZ1"/>
<protein>
    <submittedName>
        <fullName evidence="2">Uncharacterized protein</fullName>
    </submittedName>
</protein>
<keyword evidence="3" id="KW-1185">Reference proteome</keyword>
<dbReference type="OrthoDB" id="9842270at2"/>
<keyword evidence="1" id="KW-1133">Transmembrane helix</keyword>